<dbReference type="InterPro" id="IPR014188">
    <property type="entry name" value="Acrylyl-CoA_reductase_AcuI"/>
</dbReference>
<dbReference type="InterPro" id="IPR036291">
    <property type="entry name" value="NAD(P)-bd_dom_sf"/>
</dbReference>
<evidence type="ECO:0000259" key="1">
    <source>
        <dbReference type="SMART" id="SM00829"/>
    </source>
</evidence>
<dbReference type="RefSeq" id="WP_354547947.1">
    <property type="nucleotide sequence ID" value="NZ_JBEPSM010000001.1"/>
</dbReference>
<dbReference type="PANTHER" id="PTHR43677">
    <property type="entry name" value="SHORT-CHAIN DEHYDROGENASE/REDUCTASE"/>
    <property type="match status" value="1"/>
</dbReference>
<dbReference type="InterPro" id="IPR013154">
    <property type="entry name" value="ADH-like_N"/>
</dbReference>
<dbReference type="SMART" id="SM00829">
    <property type="entry name" value="PKS_ER"/>
    <property type="match status" value="1"/>
</dbReference>
<dbReference type="GO" id="GO:0016491">
    <property type="term" value="F:oxidoreductase activity"/>
    <property type="evidence" value="ECO:0007669"/>
    <property type="project" value="UniProtKB-KW"/>
</dbReference>
<dbReference type="Gene3D" id="3.40.50.720">
    <property type="entry name" value="NAD(P)-binding Rossmann-like Domain"/>
    <property type="match status" value="1"/>
</dbReference>
<dbReference type="InterPro" id="IPR020843">
    <property type="entry name" value="ER"/>
</dbReference>
<gene>
    <name evidence="2" type="ORF">ABIE08_000098</name>
</gene>
<dbReference type="SUPFAM" id="SSF51735">
    <property type="entry name" value="NAD(P)-binding Rossmann-fold domains"/>
    <property type="match status" value="1"/>
</dbReference>
<dbReference type="InterPro" id="IPR011032">
    <property type="entry name" value="GroES-like_sf"/>
</dbReference>
<dbReference type="Gene3D" id="3.90.180.10">
    <property type="entry name" value="Medium-chain alcohol dehydrogenases, catalytic domain"/>
    <property type="match status" value="1"/>
</dbReference>
<dbReference type="InterPro" id="IPR051397">
    <property type="entry name" value="Zn-ADH-like_protein"/>
</dbReference>
<dbReference type="EC" id="1.3.1.-" evidence="2"/>
<dbReference type="Proteomes" id="UP001549321">
    <property type="component" value="Unassembled WGS sequence"/>
</dbReference>
<organism evidence="2 3">
    <name type="scientific">Kaistia defluvii</name>
    <dbReference type="NCBI Taxonomy" id="410841"/>
    <lineage>
        <taxon>Bacteria</taxon>
        <taxon>Pseudomonadati</taxon>
        <taxon>Pseudomonadota</taxon>
        <taxon>Alphaproteobacteria</taxon>
        <taxon>Hyphomicrobiales</taxon>
        <taxon>Kaistiaceae</taxon>
        <taxon>Kaistia</taxon>
    </lineage>
</organism>
<reference evidence="2 3" key="1">
    <citation type="submission" date="2024-06" db="EMBL/GenBank/DDBJ databases">
        <title>Sorghum-associated microbial communities from plants grown in Nebraska, USA.</title>
        <authorList>
            <person name="Schachtman D."/>
        </authorList>
    </citation>
    <scope>NUCLEOTIDE SEQUENCE [LARGE SCALE GENOMIC DNA]</scope>
    <source>
        <strain evidence="2 3">3207</strain>
    </source>
</reference>
<sequence>MPGFKAVLIQRDASGSQSVGFATLSDADLMEGDVTVRIERSTVNYKDGLAITGRAPVVRRFPMVPGVDGVGIVEQSSAPGFKPGDRVLLNGWGVGELHLGAWAEKARWKSDWLISLPSGFSPDEGMAIGTAGYTAMMAVMALERHGIHPPAGPVLVTGAAGGVGSVAVALLAGLGYHVVASTGRPEEADYLKGLGAAEIIPRSELNGPGKPLARERWIGAIDVVGGQTLANLLSMIRYDGAVAACGLAGGMEFPATVAPFILRGVTLYGIDSVYVPKPVRIAAWDRLDRDLDRAKLAAMTKRIAFDDVIDAARQIVDGKVRGRLVVEIG</sequence>
<dbReference type="SUPFAM" id="SSF50129">
    <property type="entry name" value="GroES-like"/>
    <property type="match status" value="1"/>
</dbReference>
<comment type="caution">
    <text evidence="2">The sequence shown here is derived from an EMBL/GenBank/DDBJ whole genome shotgun (WGS) entry which is preliminary data.</text>
</comment>
<keyword evidence="3" id="KW-1185">Reference proteome</keyword>
<dbReference type="CDD" id="cd08288">
    <property type="entry name" value="MDR_yhdh"/>
    <property type="match status" value="1"/>
</dbReference>
<feature type="domain" description="Enoyl reductase (ER)" evidence="1">
    <location>
        <begin position="15"/>
        <end position="326"/>
    </location>
</feature>
<dbReference type="Pfam" id="PF00107">
    <property type="entry name" value="ADH_zinc_N"/>
    <property type="match status" value="1"/>
</dbReference>
<evidence type="ECO:0000313" key="2">
    <source>
        <dbReference type="EMBL" id="MET4632185.1"/>
    </source>
</evidence>
<dbReference type="InterPro" id="IPR013149">
    <property type="entry name" value="ADH-like_C"/>
</dbReference>
<dbReference type="PANTHER" id="PTHR43677:SF1">
    <property type="entry name" value="ACRYLYL-COA REDUCTASE ACUI-RELATED"/>
    <property type="match status" value="1"/>
</dbReference>
<dbReference type="Pfam" id="PF08240">
    <property type="entry name" value="ADH_N"/>
    <property type="match status" value="1"/>
</dbReference>
<evidence type="ECO:0000313" key="3">
    <source>
        <dbReference type="Proteomes" id="UP001549321"/>
    </source>
</evidence>
<proteinExistence type="predicted"/>
<accession>A0ABV2QUU9</accession>
<name>A0ABV2QUU9_9HYPH</name>
<dbReference type="EMBL" id="JBEPSM010000001">
    <property type="protein sequence ID" value="MET4632185.1"/>
    <property type="molecule type" value="Genomic_DNA"/>
</dbReference>
<dbReference type="NCBIfam" id="TIGR02823">
    <property type="entry name" value="oxido_YhdH"/>
    <property type="match status" value="1"/>
</dbReference>
<keyword evidence="2" id="KW-0560">Oxidoreductase</keyword>
<protein>
    <submittedName>
        <fullName evidence="2">Acrylyl-CoA reductase (NADPH)</fullName>
        <ecNumber evidence="2">1.3.1.-</ecNumber>
    </submittedName>
</protein>